<proteinExistence type="predicted"/>
<gene>
    <name evidence="2" type="ORF">FRX31_010202</name>
</gene>
<evidence type="ECO:0000313" key="2">
    <source>
        <dbReference type="EMBL" id="KAF5200212.1"/>
    </source>
</evidence>
<dbReference type="Proteomes" id="UP000554482">
    <property type="component" value="Unassembled WGS sequence"/>
</dbReference>
<dbReference type="PANTHER" id="PTHR13167">
    <property type="entry name" value="PIEZO-TYPE MECHANOSENSITIVE ION CHANNEL COMPONENT"/>
    <property type="match status" value="1"/>
</dbReference>
<feature type="transmembrane region" description="Helical" evidence="1">
    <location>
        <begin position="206"/>
        <end position="228"/>
    </location>
</feature>
<accession>A0A7J6WVV5</accession>
<feature type="transmembrane region" description="Helical" evidence="1">
    <location>
        <begin position="106"/>
        <end position="125"/>
    </location>
</feature>
<feature type="transmembrane region" description="Helical" evidence="1">
    <location>
        <begin position="51"/>
        <end position="74"/>
    </location>
</feature>
<evidence type="ECO:0000313" key="3">
    <source>
        <dbReference type="Proteomes" id="UP000554482"/>
    </source>
</evidence>
<dbReference type="GO" id="GO:0050982">
    <property type="term" value="P:detection of mechanical stimulus"/>
    <property type="evidence" value="ECO:0007669"/>
    <property type="project" value="TreeGrafter"/>
</dbReference>
<sequence>MGQFLVGILLPLLLLTAALLNWSLISLIDLLTFLFIQYATSKGHSAWRHSFVSWYIIIFSLLVILSHIICYIIWAFESEEWSSSNAWWAALIGVRELSMRSSPVHVYYLVVQLLVAFVALLNIYWRSFTLKSWRLYSWGHFSSSVENIGSHLRVACCLLLPVIQLIAGISHPSWISLPFFICSCVGLVDWSLTSNFSGLFRWWRPLLIYAGFNIVLLYIYQLPVQFPYTFQMVADIIGLYKVSVALEWPQICCSFSLLIFYFMVWFCCSLEVCY</sequence>
<keyword evidence="3" id="KW-1185">Reference proteome</keyword>
<name>A0A7J6WVV5_THATH</name>
<dbReference type="GO" id="GO:0005261">
    <property type="term" value="F:monoatomic cation channel activity"/>
    <property type="evidence" value="ECO:0007669"/>
    <property type="project" value="TreeGrafter"/>
</dbReference>
<dbReference type="GO" id="GO:0008381">
    <property type="term" value="F:mechanosensitive monoatomic ion channel activity"/>
    <property type="evidence" value="ECO:0007669"/>
    <property type="project" value="InterPro"/>
</dbReference>
<feature type="transmembrane region" description="Helical" evidence="1">
    <location>
        <begin position="12"/>
        <end position="39"/>
    </location>
</feature>
<dbReference type="InterPro" id="IPR027272">
    <property type="entry name" value="Piezo"/>
</dbReference>
<keyword evidence="1" id="KW-1133">Transmembrane helix</keyword>
<dbReference type="GO" id="GO:0042391">
    <property type="term" value="P:regulation of membrane potential"/>
    <property type="evidence" value="ECO:0007669"/>
    <property type="project" value="TreeGrafter"/>
</dbReference>
<keyword evidence="1" id="KW-0812">Transmembrane</keyword>
<comment type="caution">
    <text evidence="2">The sequence shown here is derived from an EMBL/GenBank/DDBJ whole genome shotgun (WGS) entry which is preliminary data.</text>
</comment>
<dbReference type="OrthoDB" id="303066at2759"/>
<protein>
    <submittedName>
        <fullName evidence="2">Piezo-type mechanosensitive ion channel-like protein</fullName>
    </submittedName>
</protein>
<keyword evidence="1" id="KW-0472">Membrane</keyword>
<dbReference type="EMBL" id="JABWDY010011035">
    <property type="protein sequence ID" value="KAF5200212.1"/>
    <property type="molecule type" value="Genomic_DNA"/>
</dbReference>
<evidence type="ECO:0000256" key="1">
    <source>
        <dbReference type="SAM" id="Phobius"/>
    </source>
</evidence>
<dbReference type="PANTHER" id="PTHR13167:SF25">
    <property type="entry name" value="PIEZO-TYPE MECHANOSENSITIVE ION CHANNEL COMPONENT"/>
    <property type="match status" value="1"/>
</dbReference>
<dbReference type="GO" id="GO:0071260">
    <property type="term" value="P:cellular response to mechanical stimulus"/>
    <property type="evidence" value="ECO:0007669"/>
    <property type="project" value="TreeGrafter"/>
</dbReference>
<reference evidence="2 3" key="1">
    <citation type="submission" date="2020-06" db="EMBL/GenBank/DDBJ databases">
        <title>Transcriptomic and genomic resources for Thalictrum thalictroides and T. hernandezii: Facilitating candidate gene discovery in an emerging model plant lineage.</title>
        <authorList>
            <person name="Arias T."/>
            <person name="Riano-Pachon D.M."/>
            <person name="Di Stilio V.S."/>
        </authorList>
    </citation>
    <scope>NUCLEOTIDE SEQUENCE [LARGE SCALE GENOMIC DNA]</scope>
    <source>
        <strain evidence="3">cv. WT478/WT964</strain>
        <tissue evidence="2">Leaves</tissue>
    </source>
</reference>
<feature type="transmembrane region" description="Helical" evidence="1">
    <location>
        <begin position="248"/>
        <end position="268"/>
    </location>
</feature>
<dbReference type="AlphaFoldDB" id="A0A7J6WVV5"/>
<organism evidence="2 3">
    <name type="scientific">Thalictrum thalictroides</name>
    <name type="common">Rue-anemone</name>
    <name type="synonym">Anemone thalictroides</name>
    <dbReference type="NCBI Taxonomy" id="46969"/>
    <lineage>
        <taxon>Eukaryota</taxon>
        <taxon>Viridiplantae</taxon>
        <taxon>Streptophyta</taxon>
        <taxon>Embryophyta</taxon>
        <taxon>Tracheophyta</taxon>
        <taxon>Spermatophyta</taxon>
        <taxon>Magnoliopsida</taxon>
        <taxon>Ranunculales</taxon>
        <taxon>Ranunculaceae</taxon>
        <taxon>Thalictroideae</taxon>
        <taxon>Thalictrum</taxon>
    </lineage>
</organism>
<dbReference type="GO" id="GO:0016020">
    <property type="term" value="C:membrane"/>
    <property type="evidence" value="ECO:0007669"/>
    <property type="project" value="InterPro"/>
</dbReference>